<dbReference type="PANTHER" id="PTHR48105">
    <property type="entry name" value="THIOREDOXIN REDUCTASE 1-RELATED-RELATED"/>
    <property type="match status" value="1"/>
</dbReference>
<dbReference type="SUPFAM" id="SSF51905">
    <property type="entry name" value="FAD/NAD(P)-binding domain"/>
    <property type="match status" value="1"/>
</dbReference>
<feature type="domain" description="FAD/NAD(P)-binding" evidence="4">
    <location>
        <begin position="341"/>
        <end position="424"/>
    </location>
</feature>
<dbReference type="Proteomes" id="UP001583177">
    <property type="component" value="Unassembled WGS sequence"/>
</dbReference>
<proteinExistence type="inferred from homology"/>
<dbReference type="EMBL" id="JAWRVE010000262">
    <property type="protein sequence ID" value="KAL1846604.1"/>
    <property type="molecule type" value="Genomic_DNA"/>
</dbReference>
<comment type="caution">
    <text evidence="5">The sequence shown here is derived from an EMBL/GenBank/DDBJ whole genome shotgun (WGS) entry which is preliminary data.</text>
</comment>
<dbReference type="InterPro" id="IPR036188">
    <property type="entry name" value="FAD/NAD-bd_sf"/>
</dbReference>
<sequence length="477" mass="53792">MAPEPAGAMHHKLRVPSASIVPHISLYLVQVTALASPHFKGRRRVFAVIISVLCIYAHIYPHFTNNVGLAQPFTIAWSYYLATLAKLAFSGPSGPEGEYWHVDRQKQEALGYKVFGWHKIRWALALMLNQRGIRWSHETKNVHPVEKTGKAEFLLLQAWNVLKYLLVADLLFSLSLSRRLFFTGFDSMVGNLYTVLIFDNKKPRNTWSLPTHSVSGCEGRKPETLRADARAELARTKLVTFVDLEAESVLRVDNTFNVRDEQGSQWSGRKLLIAVGKRNIMPAIPGYSENYPERIPFHAAMVIGDTLRFSDQVTVYTNGDHALKLKMMAEIKEPAVAYEDREIVRITRKNDGLMLEMEDRSDDVEFLVHQPATKVDLKLADQLGLKYDERGDIQNTPPFFQTNVPGVFVAGDCASPFKIIPMALFMGANAGAGIARSLAADNLGTRLQPTSIGDRYEANREREGSEERLLERARYIY</sequence>
<reference evidence="5 6" key="1">
    <citation type="journal article" date="2024" name="IMA Fungus">
        <title>IMA Genome - F19 : A genome assembly and annotation guide to empower mycologists, including annotated draft genome sequences of Ceratocystis pirilliformis, Diaporthe australafricana, Fusarium ophioides, Paecilomyces lecythidis, and Sporothrix stenoceras.</title>
        <authorList>
            <person name="Aylward J."/>
            <person name="Wilson A.M."/>
            <person name="Visagie C.M."/>
            <person name="Spraker J."/>
            <person name="Barnes I."/>
            <person name="Buitendag C."/>
            <person name="Ceriani C."/>
            <person name="Del Mar Angel L."/>
            <person name="du Plessis D."/>
            <person name="Fuchs T."/>
            <person name="Gasser K."/>
            <person name="Kramer D."/>
            <person name="Li W."/>
            <person name="Munsamy K."/>
            <person name="Piso A."/>
            <person name="Price J.L."/>
            <person name="Sonnekus B."/>
            <person name="Thomas C."/>
            <person name="van der Nest A."/>
            <person name="van Dijk A."/>
            <person name="van Heerden A."/>
            <person name="van Vuuren N."/>
            <person name="Yilmaz N."/>
            <person name="Duong T.A."/>
            <person name="van der Merwe N.A."/>
            <person name="Wingfield M.J."/>
            <person name="Wingfield B.D."/>
        </authorList>
    </citation>
    <scope>NUCLEOTIDE SEQUENCE [LARGE SCALE GENOMIC DNA]</scope>
    <source>
        <strain evidence="5 6">CMW 18300</strain>
    </source>
</reference>
<dbReference type="InterPro" id="IPR050097">
    <property type="entry name" value="Ferredoxin-NADP_redctase_2"/>
</dbReference>
<keyword evidence="3" id="KW-0560">Oxidoreductase</keyword>
<organism evidence="5 6">
    <name type="scientific">Diaporthe australafricana</name>
    <dbReference type="NCBI Taxonomy" id="127596"/>
    <lineage>
        <taxon>Eukaryota</taxon>
        <taxon>Fungi</taxon>
        <taxon>Dikarya</taxon>
        <taxon>Ascomycota</taxon>
        <taxon>Pezizomycotina</taxon>
        <taxon>Sordariomycetes</taxon>
        <taxon>Sordariomycetidae</taxon>
        <taxon>Diaporthales</taxon>
        <taxon>Diaporthaceae</taxon>
        <taxon>Diaporthe</taxon>
    </lineage>
</organism>
<protein>
    <recommendedName>
        <fullName evidence="4">FAD/NAD(P)-binding domain-containing protein</fullName>
    </recommendedName>
</protein>
<evidence type="ECO:0000259" key="4">
    <source>
        <dbReference type="Pfam" id="PF07992"/>
    </source>
</evidence>
<keyword evidence="2" id="KW-0285">Flavoprotein</keyword>
<dbReference type="Pfam" id="PF07992">
    <property type="entry name" value="Pyr_redox_2"/>
    <property type="match status" value="1"/>
</dbReference>
<evidence type="ECO:0000313" key="5">
    <source>
        <dbReference type="EMBL" id="KAL1846604.1"/>
    </source>
</evidence>
<accession>A0ABR3VW93</accession>
<dbReference type="InterPro" id="IPR023753">
    <property type="entry name" value="FAD/NAD-binding_dom"/>
</dbReference>
<comment type="similarity">
    <text evidence="1">Belongs to the class-II pyridine nucleotide-disulfide oxidoreductase family.</text>
</comment>
<gene>
    <name evidence="5" type="ORF">Daus18300_014195</name>
</gene>
<evidence type="ECO:0000256" key="1">
    <source>
        <dbReference type="ARBA" id="ARBA00009333"/>
    </source>
</evidence>
<evidence type="ECO:0000256" key="2">
    <source>
        <dbReference type="ARBA" id="ARBA00022630"/>
    </source>
</evidence>
<evidence type="ECO:0000256" key="3">
    <source>
        <dbReference type="ARBA" id="ARBA00023002"/>
    </source>
</evidence>
<name>A0ABR3VW93_9PEZI</name>
<keyword evidence="6" id="KW-1185">Reference proteome</keyword>
<evidence type="ECO:0000313" key="6">
    <source>
        <dbReference type="Proteomes" id="UP001583177"/>
    </source>
</evidence>
<dbReference type="Gene3D" id="3.50.50.60">
    <property type="entry name" value="FAD/NAD(P)-binding domain"/>
    <property type="match status" value="2"/>
</dbReference>